<dbReference type="InterPro" id="IPR050468">
    <property type="entry name" value="Cuticle_Struct_Prot"/>
</dbReference>
<dbReference type="PROSITE" id="PS00233">
    <property type="entry name" value="CHIT_BIND_RR_1"/>
    <property type="match status" value="1"/>
</dbReference>
<dbReference type="PANTHER" id="PTHR10380">
    <property type="entry name" value="CUTICLE PROTEIN"/>
    <property type="match status" value="1"/>
</dbReference>
<evidence type="ECO:0000313" key="5">
    <source>
        <dbReference type="EMBL" id="CAH1999033.1"/>
    </source>
</evidence>
<dbReference type="PRINTS" id="PR00947">
    <property type="entry name" value="CUTICLE"/>
</dbReference>
<keyword evidence="4" id="KW-0732">Signal</keyword>
<dbReference type="PROSITE" id="PS51155">
    <property type="entry name" value="CHIT_BIND_RR_2"/>
    <property type="match status" value="1"/>
</dbReference>
<dbReference type="OrthoDB" id="6923072at2759"/>
<feature type="signal peptide" evidence="4">
    <location>
        <begin position="1"/>
        <end position="16"/>
    </location>
</feature>
<dbReference type="InterPro" id="IPR000618">
    <property type="entry name" value="Insect_cuticle"/>
</dbReference>
<feature type="chain" id="PRO_5040105425" evidence="4">
    <location>
        <begin position="17"/>
        <end position="335"/>
    </location>
</feature>
<keyword evidence="1 2" id="KW-0193">Cuticle</keyword>
<feature type="compositionally biased region" description="Polar residues" evidence="3">
    <location>
        <begin position="301"/>
        <end position="328"/>
    </location>
</feature>
<dbReference type="GO" id="GO:0008010">
    <property type="term" value="F:structural constituent of chitin-based larval cuticle"/>
    <property type="evidence" value="ECO:0007669"/>
    <property type="project" value="TreeGrafter"/>
</dbReference>
<accession>A0A9P0PU77</accession>
<dbReference type="Pfam" id="PF00379">
    <property type="entry name" value="Chitin_bind_4"/>
    <property type="match status" value="1"/>
</dbReference>
<protein>
    <submittedName>
        <fullName evidence="5">Uncharacterized protein</fullName>
    </submittedName>
</protein>
<organism evidence="5 6">
    <name type="scientific">Acanthoscelides obtectus</name>
    <name type="common">Bean weevil</name>
    <name type="synonym">Bruchus obtectus</name>
    <dbReference type="NCBI Taxonomy" id="200917"/>
    <lineage>
        <taxon>Eukaryota</taxon>
        <taxon>Metazoa</taxon>
        <taxon>Ecdysozoa</taxon>
        <taxon>Arthropoda</taxon>
        <taxon>Hexapoda</taxon>
        <taxon>Insecta</taxon>
        <taxon>Pterygota</taxon>
        <taxon>Neoptera</taxon>
        <taxon>Endopterygota</taxon>
        <taxon>Coleoptera</taxon>
        <taxon>Polyphaga</taxon>
        <taxon>Cucujiformia</taxon>
        <taxon>Chrysomeloidea</taxon>
        <taxon>Chrysomelidae</taxon>
        <taxon>Bruchinae</taxon>
        <taxon>Bruchini</taxon>
        <taxon>Acanthoscelides</taxon>
    </lineage>
</organism>
<feature type="compositionally biased region" description="Low complexity" evidence="3">
    <location>
        <begin position="43"/>
        <end position="123"/>
    </location>
</feature>
<dbReference type="Proteomes" id="UP001152888">
    <property type="component" value="Unassembled WGS sequence"/>
</dbReference>
<reference evidence="5" key="1">
    <citation type="submission" date="2022-03" db="EMBL/GenBank/DDBJ databases">
        <authorList>
            <person name="Sayadi A."/>
        </authorList>
    </citation>
    <scope>NUCLEOTIDE SEQUENCE</scope>
</reference>
<evidence type="ECO:0000256" key="2">
    <source>
        <dbReference type="PROSITE-ProRule" id="PRU00497"/>
    </source>
</evidence>
<comment type="caution">
    <text evidence="5">The sequence shown here is derived from an EMBL/GenBank/DDBJ whole genome shotgun (WGS) entry which is preliminary data.</text>
</comment>
<dbReference type="AlphaFoldDB" id="A0A9P0PU77"/>
<feature type="region of interest" description="Disordered" evidence="3">
    <location>
        <begin position="246"/>
        <end position="335"/>
    </location>
</feature>
<name>A0A9P0PU77_ACAOB</name>
<dbReference type="PANTHER" id="PTHR10380:SF173">
    <property type="entry name" value="CUTICULAR PROTEIN 47EF, ISOFORM C-RELATED"/>
    <property type="match status" value="1"/>
</dbReference>
<evidence type="ECO:0000256" key="1">
    <source>
        <dbReference type="ARBA" id="ARBA00022460"/>
    </source>
</evidence>
<dbReference type="GO" id="GO:0062129">
    <property type="term" value="C:chitin-based extracellular matrix"/>
    <property type="evidence" value="ECO:0007669"/>
    <property type="project" value="TreeGrafter"/>
</dbReference>
<sequence>MKQLLIAIALFGVALCGRLDKDYLPPVQGVQANSAFSSPQQPNTQGSTQSYQYQPSGQQYQQQQQPAQQYQNQQASQQYQPQQPSQHFANQQPAQQYQSQPSGQQYQNQYAGQAAQPVGPAGPINKEANDVPILRLDNNVDGETYNYALETGNGIVAHEQGETKGEGTRAQGGYTYTAPDGQVISIQYIADENGYQPQGSHLPVAPPVPEEIQKAVEQNLADEARGIFDDGQYREENNPGQQYIQAQRPGQNQGYGGQDQHQGGQGQPQYGQSPQYPEQSQPQNQGYLGQNQQYAAQSQQHSGVSRPGQQYQGAPAQNTQYPSSQANNGAGGYKY</sequence>
<keyword evidence="6" id="KW-1185">Reference proteome</keyword>
<gene>
    <name evidence="5" type="ORF">ACAOBT_LOCUS24755</name>
</gene>
<evidence type="ECO:0000256" key="4">
    <source>
        <dbReference type="SAM" id="SignalP"/>
    </source>
</evidence>
<evidence type="ECO:0000256" key="3">
    <source>
        <dbReference type="SAM" id="MobiDB-lite"/>
    </source>
</evidence>
<evidence type="ECO:0000313" key="6">
    <source>
        <dbReference type="Proteomes" id="UP001152888"/>
    </source>
</evidence>
<dbReference type="InterPro" id="IPR031311">
    <property type="entry name" value="CHIT_BIND_RR_consensus"/>
</dbReference>
<feature type="region of interest" description="Disordered" evidence="3">
    <location>
        <begin position="34"/>
        <end position="130"/>
    </location>
</feature>
<dbReference type="EMBL" id="CAKOFQ010007350">
    <property type="protein sequence ID" value="CAH1999033.1"/>
    <property type="molecule type" value="Genomic_DNA"/>
</dbReference>
<proteinExistence type="predicted"/>
<feature type="compositionally biased region" description="Low complexity" evidence="3">
    <location>
        <begin position="258"/>
        <end position="300"/>
    </location>
</feature>